<proteinExistence type="predicted"/>
<accession>A0AAQ4EZP4</accession>
<keyword evidence="2" id="KW-1185">Reference proteome</keyword>
<evidence type="ECO:0000313" key="1">
    <source>
        <dbReference type="EMBL" id="KAK8779978.1"/>
    </source>
</evidence>
<dbReference type="AlphaFoldDB" id="A0AAQ4EZP4"/>
<feature type="non-terminal residue" evidence="1">
    <location>
        <position position="50"/>
    </location>
</feature>
<protein>
    <submittedName>
        <fullName evidence="1">Uncharacterized protein</fullName>
    </submittedName>
</protein>
<organism evidence="1 2">
    <name type="scientific">Amblyomma americanum</name>
    <name type="common">Lone star tick</name>
    <dbReference type="NCBI Taxonomy" id="6943"/>
    <lineage>
        <taxon>Eukaryota</taxon>
        <taxon>Metazoa</taxon>
        <taxon>Ecdysozoa</taxon>
        <taxon>Arthropoda</taxon>
        <taxon>Chelicerata</taxon>
        <taxon>Arachnida</taxon>
        <taxon>Acari</taxon>
        <taxon>Parasitiformes</taxon>
        <taxon>Ixodida</taxon>
        <taxon>Ixodoidea</taxon>
        <taxon>Ixodidae</taxon>
        <taxon>Amblyomminae</taxon>
        <taxon>Amblyomma</taxon>
    </lineage>
</organism>
<reference evidence="1 2" key="1">
    <citation type="journal article" date="2023" name="Arcadia Sci">
        <title>De novo assembly of a long-read Amblyomma americanum tick genome.</title>
        <authorList>
            <person name="Chou S."/>
            <person name="Poskanzer K.E."/>
            <person name="Rollins M."/>
            <person name="Thuy-Boun P.S."/>
        </authorList>
    </citation>
    <scope>NUCLEOTIDE SEQUENCE [LARGE SCALE GENOMIC DNA]</scope>
    <source>
        <strain evidence="1">F_SG_1</strain>
        <tissue evidence="1">Salivary glands</tissue>
    </source>
</reference>
<dbReference type="EMBL" id="JARKHS020009303">
    <property type="protein sequence ID" value="KAK8779978.1"/>
    <property type="molecule type" value="Genomic_DNA"/>
</dbReference>
<dbReference type="Proteomes" id="UP001321473">
    <property type="component" value="Unassembled WGS sequence"/>
</dbReference>
<sequence length="50" mass="5487">MFGQTGSKISSPHPPQGVGITFRNFVGQIIYFDLLPWIGVAEVITVAYAY</sequence>
<comment type="caution">
    <text evidence="1">The sequence shown here is derived from an EMBL/GenBank/DDBJ whole genome shotgun (WGS) entry which is preliminary data.</text>
</comment>
<gene>
    <name evidence="1" type="ORF">V5799_018678</name>
</gene>
<evidence type="ECO:0000313" key="2">
    <source>
        <dbReference type="Proteomes" id="UP001321473"/>
    </source>
</evidence>
<name>A0AAQ4EZP4_AMBAM</name>